<dbReference type="SMART" id="SM00091">
    <property type="entry name" value="PAS"/>
    <property type="match status" value="1"/>
</dbReference>
<dbReference type="Gene3D" id="3.30.450.20">
    <property type="entry name" value="PAS domain"/>
    <property type="match status" value="1"/>
</dbReference>
<reference evidence="8" key="1">
    <citation type="journal article" date="2014" name="Front. Microbiol.">
        <title>High frequency of phylogenetically diverse reductive dehalogenase-homologous genes in deep subseafloor sedimentary metagenomes.</title>
        <authorList>
            <person name="Kawai M."/>
            <person name="Futagami T."/>
            <person name="Toyoda A."/>
            <person name="Takaki Y."/>
            <person name="Nishi S."/>
            <person name="Hori S."/>
            <person name="Arai W."/>
            <person name="Tsubouchi T."/>
            <person name="Morono Y."/>
            <person name="Uchiyama I."/>
            <person name="Ito T."/>
            <person name="Fujiyama A."/>
            <person name="Inagaki F."/>
            <person name="Takami H."/>
        </authorList>
    </citation>
    <scope>NUCLEOTIDE SEQUENCE</scope>
    <source>
        <strain evidence="8">Expedition CK06-06</strain>
    </source>
</reference>
<dbReference type="CDD" id="cd00130">
    <property type="entry name" value="PAS"/>
    <property type="match status" value="1"/>
</dbReference>
<evidence type="ECO:0000256" key="1">
    <source>
        <dbReference type="ARBA" id="ARBA00000085"/>
    </source>
</evidence>
<feature type="domain" description="PAC" evidence="7">
    <location>
        <begin position="98"/>
        <end position="149"/>
    </location>
</feature>
<keyword evidence="5" id="KW-0418">Kinase</keyword>
<dbReference type="InterPro" id="IPR001610">
    <property type="entry name" value="PAC"/>
</dbReference>
<dbReference type="InterPro" id="IPR013655">
    <property type="entry name" value="PAS_fold_3"/>
</dbReference>
<dbReference type="InterPro" id="IPR000700">
    <property type="entry name" value="PAS-assoc_C"/>
</dbReference>
<dbReference type="InterPro" id="IPR052162">
    <property type="entry name" value="Sensor_kinase/Photoreceptor"/>
</dbReference>
<dbReference type="PANTHER" id="PTHR43304:SF1">
    <property type="entry name" value="PAC DOMAIN-CONTAINING PROTEIN"/>
    <property type="match status" value="1"/>
</dbReference>
<dbReference type="EMBL" id="BARS01036930">
    <property type="protein sequence ID" value="GAG20553.1"/>
    <property type="molecule type" value="Genomic_DNA"/>
</dbReference>
<dbReference type="NCBIfam" id="TIGR00229">
    <property type="entry name" value="sensory_box"/>
    <property type="match status" value="1"/>
</dbReference>
<evidence type="ECO:0000313" key="8">
    <source>
        <dbReference type="EMBL" id="GAG20553.1"/>
    </source>
</evidence>
<evidence type="ECO:0000259" key="6">
    <source>
        <dbReference type="PROSITE" id="PS50112"/>
    </source>
</evidence>
<dbReference type="AlphaFoldDB" id="X0W7H8"/>
<organism evidence="8">
    <name type="scientific">marine sediment metagenome</name>
    <dbReference type="NCBI Taxonomy" id="412755"/>
    <lineage>
        <taxon>unclassified sequences</taxon>
        <taxon>metagenomes</taxon>
        <taxon>ecological metagenomes</taxon>
    </lineage>
</organism>
<name>X0W7H8_9ZZZZ</name>
<dbReference type="SUPFAM" id="SSF55785">
    <property type="entry name" value="PYP-like sensor domain (PAS domain)"/>
    <property type="match status" value="1"/>
</dbReference>
<dbReference type="InterPro" id="IPR000014">
    <property type="entry name" value="PAS"/>
</dbReference>
<accession>X0W7H8</accession>
<keyword evidence="4" id="KW-0808">Transferase</keyword>
<feature type="non-terminal residue" evidence="8">
    <location>
        <position position="1"/>
    </location>
</feature>
<evidence type="ECO:0000256" key="2">
    <source>
        <dbReference type="ARBA" id="ARBA00012438"/>
    </source>
</evidence>
<protein>
    <recommendedName>
        <fullName evidence="2">histidine kinase</fullName>
        <ecNumber evidence="2">2.7.13.3</ecNumber>
    </recommendedName>
</protein>
<dbReference type="EC" id="2.7.13.3" evidence="2"/>
<dbReference type="PROSITE" id="PS50113">
    <property type="entry name" value="PAC"/>
    <property type="match status" value="1"/>
</dbReference>
<gene>
    <name evidence="8" type="ORF">S01H1_56695</name>
</gene>
<sequence>DENACVGESHEDRRRQGIGSPLQEVEERFRVLAEYSTDAICEISQDRRLIYVSPSFTRAFGYAPAEILGSDVMTHVHPEDRARLEGARSELPVNKPPPPLIFRYHHKNGSWRWVEVTCCPYSSAGSEMRTILINRDVTEQVVAERELRAQIEAERRTAELSHFFVTLGSSEFEAGIQRGLKSAADIAGADRVRFFAVEPERFSIGRGFQWSAEGIARSELRYSKQAAEEQHWSAAKLFAGEVLCVPRVRDLPPEASL</sequence>
<evidence type="ECO:0000256" key="5">
    <source>
        <dbReference type="ARBA" id="ARBA00022777"/>
    </source>
</evidence>
<feature type="domain" description="PAS" evidence="6">
    <location>
        <begin position="25"/>
        <end position="85"/>
    </location>
</feature>
<dbReference type="SMART" id="SM00086">
    <property type="entry name" value="PAC"/>
    <property type="match status" value="1"/>
</dbReference>
<feature type="non-terminal residue" evidence="8">
    <location>
        <position position="257"/>
    </location>
</feature>
<evidence type="ECO:0000256" key="3">
    <source>
        <dbReference type="ARBA" id="ARBA00022553"/>
    </source>
</evidence>
<dbReference type="InterPro" id="IPR035965">
    <property type="entry name" value="PAS-like_dom_sf"/>
</dbReference>
<keyword evidence="3" id="KW-0597">Phosphoprotein</keyword>
<evidence type="ECO:0000259" key="7">
    <source>
        <dbReference type="PROSITE" id="PS50113"/>
    </source>
</evidence>
<dbReference type="Pfam" id="PF08447">
    <property type="entry name" value="PAS_3"/>
    <property type="match status" value="1"/>
</dbReference>
<proteinExistence type="predicted"/>
<evidence type="ECO:0000256" key="4">
    <source>
        <dbReference type="ARBA" id="ARBA00022679"/>
    </source>
</evidence>
<dbReference type="GO" id="GO:0004673">
    <property type="term" value="F:protein histidine kinase activity"/>
    <property type="evidence" value="ECO:0007669"/>
    <property type="project" value="UniProtKB-EC"/>
</dbReference>
<comment type="catalytic activity">
    <reaction evidence="1">
        <text>ATP + protein L-histidine = ADP + protein N-phospho-L-histidine.</text>
        <dbReference type="EC" id="2.7.13.3"/>
    </reaction>
</comment>
<comment type="caution">
    <text evidence="8">The sequence shown here is derived from an EMBL/GenBank/DDBJ whole genome shotgun (WGS) entry which is preliminary data.</text>
</comment>
<dbReference type="PROSITE" id="PS50112">
    <property type="entry name" value="PAS"/>
    <property type="match status" value="1"/>
</dbReference>
<dbReference type="PANTHER" id="PTHR43304">
    <property type="entry name" value="PHYTOCHROME-LIKE PROTEIN CPH1"/>
    <property type="match status" value="1"/>
</dbReference>